<protein>
    <submittedName>
        <fullName evidence="7">Uncharacterized protein</fullName>
    </submittedName>
</protein>
<keyword evidence="2" id="KW-0507">mRNA processing</keyword>
<dbReference type="InterPro" id="IPR020472">
    <property type="entry name" value="WD40_PAC1"/>
</dbReference>
<dbReference type="GO" id="GO:0006397">
    <property type="term" value="P:mRNA processing"/>
    <property type="evidence" value="ECO:0007669"/>
    <property type="project" value="UniProtKB-KW"/>
</dbReference>
<name>A0A433R0Q5_9FUNG</name>
<keyword evidence="3" id="KW-0677">Repeat</keyword>
<dbReference type="PANTHER" id="PTHR44006:SF1">
    <property type="entry name" value="U5 SMALL NUCLEAR RIBONUCLEOPROTEIN 40 KDA PROTEIN"/>
    <property type="match status" value="1"/>
</dbReference>
<feature type="repeat" description="WD" evidence="5">
    <location>
        <begin position="247"/>
        <end position="288"/>
    </location>
</feature>
<dbReference type="Proteomes" id="UP000274822">
    <property type="component" value="Unassembled WGS sequence"/>
</dbReference>
<dbReference type="AlphaFoldDB" id="A0A433R0Q5"/>
<feature type="repeat" description="WD" evidence="5">
    <location>
        <begin position="289"/>
        <end position="323"/>
    </location>
</feature>
<dbReference type="PRINTS" id="PR00320">
    <property type="entry name" value="GPROTEINBRPT"/>
</dbReference>
<dbReference type="GO" id="GO:0008380">
    <property type="term" value="P:RNA splicing"/>
    <property type="evidence" value="ECO:0007669"/>
    <property type="project" value="UniProtKB-KW"/>
</dbReference>
<evidence type="ECO:0000256" key="1">
    <source>
        <dbReference type="ARBA" id="ARBA00022574"/>
    </source>
</evidence>
<comment type="caution">
    <text evidence="7">The sequence shown here is derived from an EMBL/GenBank/DDBJ whole genome shotgun (WGS) entry which is preliminary data.</text>
</comment>
<dbReference type="Pfam" id="PF00400">
    <property type="entry name" value="WD40"/>
    <property type="match status" value="5"/>
</dbReference>
<feature type="repeat" description="WD" evidence="5">
    <location>
        <begin position="205"/>
        <end position="247"/>
    </location>
</feature>
<evidence type="ECO:0000256" key="6">
    <source>
        <dbReference type="SAM" id="MobiDB-lite"/>
    </source>
</evidence>
<dbReference type="SMART" id="SM00320">
    <property type="entry name" value="WD40"/>
    <property type="match status" value="5"/>
</dbReference>
<sequence length="462" mass="51197">MSDKRKDPPSAVSTVVKRQRQEDDQPAASTALTTINAPGSSAVSIVGTIKRTSGLQAPIMLLSGHGVCRISCLCIVDSEIYRAYGSLLTVFSPQGDVFSCRFDPSGQHIASAGFDRQIRTFSKILTVIEYTAFSRSKIKNNMKILAAVVLWNTYGDCVNYGLIKGHTGSIMELNWSRDGSHIFTCSTDKTLGLWDVVTGQRVKKFKGHTSFVNSCSPARRGPEILVSGGDDGCIKLWDQREKNAVDTFQNRYQITAVCFSDAGDIVFAGGIDNEIKAWDLRKKDVVYSLKDHLDTISGIRLSPDGSLLLSDAMDNTLRIWDVKPFAPANRCMKAPPTASRRILSVPPGLPTERKSPPAPAIALWWCGMCHRGGFYINCLGTRDVSTTWIFIRASPFWYRAARITCCFWGRLIRQSSDEGTRYWGEELDVSLPATGSQNLYLAIWVHCCLDSFADNQFSVHYK</sequence>
<accession>A0A433R0Q5</accession>
<gene>
    <name evidence="7" type="ORF">BC938DRAFT_475185</name>
</gene>
<dbReference type="PROSITE" id="PS50082">
    <property type="entry name" value="WD_REPEATS_2"/>
    <property type="match status" value="4"/>
</dbReference>
<proteinExistence type="predicted"/>
<dbReference type="InterPro" id="IPR015943">
    <property type="entry name" value="WD40/YVTN_repeat-like_dom_sf"/>
</dbReference>
<dbReference type="InterPro" id="IPR036322">
    <property type="entry name" value="WD40_repeat_dom_sf"/>
</dbReference>
<evidence type="ECO:0000256" key="2">
    <source>
        <dbReference type="ARBA" id="ARBA00022664"/>
    </source>
</evidence>
<feature type="repeat" description="WD" evidence="5">
    <location>
        <begin position="163"/>
        <end position="204"/>
    </location>
</feature>
<keyword evidence="8" id="KW-1185">Reference proteome</keyword>
<evidence type="ECO:0000313" key="7">
    <source>
        <dbReference type="EMBL" id="RUS35629.1"/>
    </source>
</evidence>
<evidence type="ECO:0000256" key="4">
    <source>
        <dbReference type="ARBA" id="ARBA00023187"/>
    </source>
</evidence>
<evidence type="ECO:0000256" key="3">
    <source>
        <dbReference type="ARBA" id="ARBA00022737"/>
    </source>
</evidence>
<dbReference type="CDD" id="cd00200">
    <property type="entry name" value="WD40"/>
    <property type="match status" value="1"/>
</dbReference>
<organism evidence="7 8">
    <name type="scientific">Jimgerdemannia flammicorona</name>
    <dbReference type="NCBI Taxonomy" id="994334"/>
    <lineage>
        <taxon>Eukaryota</taxon>
        <taxon>Fungi</taxon>
        <taxon>Fungi incertae sedis</taxon>
        <taxon>Mucoromycota</taxon>
        <taxon>Mucoromycotina</taxon>
        <taxon>Endogonomycetes</taxon>
        <taxon>Endogonales</taxon>
        <taxon>Endogonaceae</taxon>
        <taxon>Jimgerdemannia</taxon>
    </lineage>
</organism>
<evidence type="ECO:0000256" key="5">
    <source>
        <dbReference type="PROSITE-ProRule" id="PRU00221"/>
    </source>
</evidence>
<reference evidence="7 8" key="1">
    <citation type="journal article" date="2018" name="New Phytol.">
        <title>Phylogenomics of Endogonaceae and evolution of mycorrhizas within Mucoromycota.</title>
        <authorList>
            <person name="Chang Y."/>
            <person name="Desiro A."/>
            <person name="Na H."/>
            <person name="Sandor L."/>
            <person name="Lipzen A."/>
            <person name="Clum A."/>
            <person name="Barry K."/>
            <person name="Grigoriev I.V."/>
            <person name="Martin F.M."/>
            <person name="Stajich J.E."/>
            <person name="Smith M.E."/>
            <person name="Bonito G."/>
            <person name="Spatafora J.W."/>
        </authorList>
    </citation>
    <scope>NUCLEOTIDE SEQUENCE [LARGE SCALE GENOMIC DNA]</scope>
    <source>
        <strain evidence="7 8">AD002</strain>
    </source>
</reference>
<dbReference type="InterPro" id="IPR052234">
    <property type="entry name" value="U5_snRNP_Component"/>
</dbReference>
<keyword evidence="1 5" id="KW-0853">WD repeat</keyword>
<dbReference type="SUPFAM" id="SSF50978">
    <property type="entry name" value="WD40 repeat-like"/>
    <property type="match status" value="1"/>
</dbReference>
<dbReference type="Gene3D" id="2.130.10.10">
    <property type="entry name" value="YVTN repeat-like/Quinoprotein amine dehydrogenase"/>
    <property type="match status" value="1"/>
</dbReference>
<dbReference type="PANTHER" id="PTHR44006">
    <property type="entry name" value="U5 SMALL NUCLEAR RIBONUCLEOPROTEIN 40 KDA PROTEIN"/>
    <property type="match status" value="1"/>
</dbReference>
<dbReference type="PROSITE" id="PS50294">
    <property type="entry name" value="WD_REPEATS_REGION"/>
    <property type="match status" value="3"/>
</dbReference>
<dbReference type="PROSITE" id="PS00678">
    <property type="entry name" value="WD_REPEATS_1"/>
    <property type="match status" value="2"/>
</dbReference>
<dbReference type="EMBL" id="RBNJ01000002">
    <property type="protein sequence ID" value="RUS35629.1"/>
    <property type="molecule type" value="Genomic_DNA"/>
</dbReference>
<evidence type="ECO:0000313" key="8">
    <source>
        <dbReference type="Proteomes" id="UP000274822"/>
    </source>
</evidence>
<dbReference type="GO" id="GO:0003723">
    <property type="term" value="F:RNA binding"/>
    <property type="evidence" value="ECO:0007669"/>
    <property type="project" value="TreeGrafter"/>
</dbReference>
<dbReference type="InterPro" id="IPR019775">
    <property type="entry name" value="WD40_repeat_CS"/>
</dbReference>
<dbReference type="GO" id="GO:0071013">
    <property type="term" value="C:catalytic step 2 spliceosome"/>
    <property type="evidence" value="ECO:0007669"/>
    <property type="project" value="TreeGrafter"/>
</dbReference>
<keyword evidence="4" id="KW-0508">mRNA splicing</keyword>
<feature type="region of interest" description="Disordered" evidence="6">
    <location>
        <begin position="1"/>
        <end position="26"/>
    </location>
</feature>
<dbReference type="InterPro" id="IPR001680">
    <property type="entry name" value="WD40_rpt"/>
</dbReference>